<evidence type="ECO:0000313" key="3">
    <source>
        <dbReference type="Proteomes" id="UP000494329"/>
    </source>
</evidence>
<proteinExistence type="predicted"/>
<evidence type="ECO:0000256" key="1">
    <source>
        <dbReference type="SAM" id="MobiDB-lite"/>
    </source>
</evidence>
<dbReference type="Gene3D" id="3.40.50.720">
    <property type="entry name" value="NAD(P)-binding Rossmann-like Domain"/>
    <property type="match status" value="1"/>
</dbReference>
<organism evidence="2 3">
    <name type="scientific">Paraburkholderia solisilvae</name>
    <dbReference type="NCBI Taxonomy" id="624376"/>
    <lineage>
        <taxon>Bacteria</taxon>
        <taxon>Pseudomonadati</taxon>
        <taxon>Pseudomonadota</taxon>
        <taxon>Betaproteobacteria</taxon>
        <taxon>Burkholderiales</taxon>
        <taxon>Burkholderiaceae</taxon>
        <taxon>Paraburkholderia</taxon>
    </lineage>
</organism>
<protein>
    <recommendedName>
        <fullName evidence="4">Short-chain dehydrogenase/reductase SDR</fullName>
    </recommendedName>
</protein>
<dbReference type="EMBL" id="CADIKF010000003">
    <property type="protein sequence ID" value="CAB3749051.1"/>
    <property type="molecule type" value="Genomic_DNA"/>
</dbReference>
<reference evidence="2 3" key="1">
    <citation type="submission" date="2020-04" db="EMBL/GenBank/DDBJ databases">
        <authorList>
            <person name="De Canck E."/>
        </authorList>
    </citation>
    <scope>NUCLEOTIDE SEQUENCE [LARGE SCALE GENOMIC DNA]</scope>
    <source>
        <strain evidence="2 3">LMG 29739</strain>
    </source>
</reference>
<dbReference type="AlphaFoldDB" id="A0A6J5D6M3"/>
<evidence type="ECO:0000313" key="2">
    <source>
        <dbReference type="EMBL" id="CAB3749051.1"/>
    </source>
</evidence>
<accession>A0A6J5D6M3</accession>
<dbReference type="RefSeq" id="WP_175109349.1">
    <property type="nucleotide sequence ID" value="NZ_CADIKF010000003.1"/>
</dbReference>
<gene>
    <name evidence="2" type="ORF">LMG29739_00680</name>
</gene>
<feature type="region of interest" description="Disordered" evidence="1">
    <location>
        <begin position="1"/>
        <end position="23"/>
    </location>
</feature>
<evidence type="ECO:0008006" key="4">
    <source>
        <dbReference type="Google" id="ProtNLM"/>
    </source>
</evidence>
<name>A0A6J5D6M3_9BURK</name>
<keyword evidence="3" id="KW-1185">Reference proteome</keyword>
<dbReference type="Proteomes" id="UP000494329">
    <property type="component" value="Unassembled WGS sequence"/>
</dbReference>
<sequence>MFEPSRAPGRARRDGHRAGDPAKAARAILAWPDSPNPLRHLLLGSDAPGFVRDQLADVESRINAWQKLAVSTDFER</sequence>